<evidence type="ECO:0000259" key="1">
    <source>
        <dbReference type="Pfam" id="PF09414"/>
    </source>
</evidence>
<dbReference type="Pfam" id="PF13671">
    <property type="entry name" value="AAA_33"/>
    <property type="match status" value="1"/>
</dbReference>
<dbReference type="PANTHER" id="PTHR43883">
    <property type="entry name" value="SLR0207 PROTEIN"/>
    <property type="match status" value="1"/>
</dbReference>
<dbReference type="AlphaFoldDB" id="D6A483"/>
<name>D6A483_STRV1</name>
<dbReference type="SUPFAM" id="SSF56091">
    <property type="entry name" value="DNA ligase/mRNA capping enzyme, catalytic domain"/>
    <property type="match status" value="1"/>
</dbReference>
<organism evidence="2 3">
    <name type="scientific">Streptomyces viridosporus (strain ATCC 14672 / DSM 40746 / JCM 4963 / KCTC 9882 / NRRL B-12104 / FH 1290)</name>
    <name type="common">Streptomyces ghanaensis</name>
    <dbReference type="NCBI Taxonomy" id="566461"/>
    <lineage>
        <taxon>Bacteria</taxon>
        <taxon>Bacillati</taxon>
        <taxon>Actinomycetota</taxon>
        <taxon>Actinomycetes</taxon>
        <taxon>Kitasatosporales</taxon>
        <taxon>Streptomycetaceae</taxon>
        <taxon>Streptomyces</taxon>
    </lineage>
</organism>
<sequence>MQRGKGRTGMGGLPVGDYSVDPFSSSSYSDRTSHRHEKWIMRVPYPRTPHLPWSPGAASDDIRAGDLSGLRGREVVVTEKLDGENTTLYADGLHARSLDSAHHPSRAWVKSLQGRIGAGIPQGWRVCGENLFARHSIAYEDLESWFYGFSVWDGGDRCLDWDRTVRFLRRLGVPVPQVLWRGVFDERALRALRLDTARQEGYVVRTVEGFGRQEFGRRVAKWVRRRHVRTDTHWMHAAVVENALGPNAALWAVRSGAAADVPSLSAALGVAPEDPVAAEAAVADVSARLDVLGRSGDARLEGVLAAMLHSTRRAWLGPRLAGPLGMRGARRIADLVGLAPRLQRPYPDGDRRTGLVRIALAADLGVLHAVAGAVAHTAEAREQVEWSALHAEDAGLLGASPLKPLRAGLQDALAGLGSAAADRCWAEARDAFAEGRVATVDEAVAATWRWRSGAFPRLIHLVGPSGSGKSTFAGKLPRTDSYVCLDELRQARGSRADQRANGDVLREGLDRLDAALAGGGTVVWDATSLNPHQRSLVHGVARRRDALVTHVVALVDEDELARRNDRRAHPVPPAVLTSQLHRFTPPYPAESHRTWYVGAGGTVDDTEGTLDGTVDGGEA</sequence>
<gene>
    <name evidence="2" type="ORF">SSFG_06873</name>
</gene>
<dbReference type="Pfam" id="PF09414">
    <property type="entry name" value="RNA_ligase"/>
    <property type="match status" value="1"/>
</dbReference>
<evidence type="ECO:0000313" key="3">
    <source>
        <dbReference type="Proteomes" id="UP000003824"/>
    </source>
</evidence>
<feature type="domain" description="RNA ligase" evidence="1">
    <location>
        <begin position="73"/>
        <end position="223"/>
    </location>
</feature>
<evidence type="ECO:0000313" key="2">
    <source>
        <dbReference type="EMBL" id="EFE71637.2"/>
    </source>
</evidence>
<dbReference type="SUPFAM" id="SSF52540">
    <property type="entry name" value="P-loop containing nucleoside triphosphate hydrolases"/>
    <property type="match status" value="1"/>
</dbReference>
<dbReference type="InterPro" id="IPR027417">
    <property type="entry name" value="P-loop_NTPase"/>
</dbReference>
<reference evidence="3" key="1">
    <citation type="submission" date="2008-12" db="EMBL/GenBank/DDBJ databases">
        <title>Annotation of Streptomyces ghanaensis ATCC 14672.</title>
        <authorList>
            <consortium name="The Broad Institute Genome Sequencing Platform"/>
            <consortium name="Broad Institute Microbial Sequencing Center"/>
            <person name="Fischbach M."/>
            <person name="Ward D."/>
            <person name="Young S."/>
            <person name="Kodira C.D."/>
            <person name="Zeng Q."/>
            <person name="Koehrsen M."/>
            <person name="Godfrey P."/>
            <person name="Alvarado L."/>
            <person name="Berlin A.M."/>
            <person name="Borenstein D."/>
            <person name="Chen Z."/>
            <person name="Engels R."/>
            <person name="Freedman E."/>
            <person name="Gellesch M."/>
            <person name="Goldberg J."/>
            <person name="Griggs A."/>
            <person name="Gujja S."/>
            <person name="Heiman D.I."/>
            <person name="Hepburn T.A."/>
            <person name="Howarth C."/>
            <person name="Jen D."/>
            <person name="Larson L."/>
            <person name="Lewis B."/>
            <person name="Mehta T."/>
            <person name="Park D."/>
            <person name="Pearson M."/>
            <person name="Roberts A."/>
            <person name="Saif S."/>
            <person name="Shea T.D."/>
            <person name="Shenoy N."/>
            <person name="Sisk P."/>
            <person name="Stolte C."/>
            <person name="Sykes S.N."/>
            <person name="Walk T."/>
            <person name="White J."/>
            <person name="Yandava C."/>
            <person name="Straight P."/>
            <person name="Clardy J."/>
            <person name="Hung D."/>
            <person name="Kolter R."/>
            <person name="Mekalanos J."/>
            <person name="Walker S."/>
            <person name="Walsh C.T."/>
            <person name="Wieland B.L.C."/>
            <person name="Ilzarbe M."/>
            <person name="Galagan J."/>
            <person name="Nusbaum C."/>
            <person name="Birren B."/>
        </authorList>
    </citation>
    <scope>NUCLEOTIDE SEQUENCE [LARGE SCALE GENOMIC DNA]</scope>
    <source>
        <strain evidence="3">ATCC 14672 / DSM 40746 / JCM 4963 / KCTC 9882 / NRRL B-12104 / FH 1290</strain>
    </source>
</reference>
<dbReference type="eggNOG" id="COG4639">
    <property type="taxonomic scope" value="Bacteria"/>
</dbReference>
<dbReference type="PANTHER" id="PTHR43883:SF1">
    <property type="entry name" value="GLUCONOKINASE"/>
    <property type="match status" value="1"/>
</dbReference>
<accession>D6A483</accession>
<dbReference type="InterPro" id="IPR021122">
    <property type="entry name" value="RNA_ligase_dom_REL/Rnl2"/>
</dbReference>
<dbReference type="Gene3D" id="3.30.470.30">
    <property type="entry name" value="DNA ligase/mRNA capping enzyme"/>
    <property type="match status" value="1"/>
</dbReference>
<dbReference type="InterPro" id="IPR052732">
    <property type="entry name" value="Cell-binding_unc_protein"/>
</dbReference>
<dbReference type="EMBL" id="DS999641">
    <property type="protein sequence ID" value="EFE71637.2"/>
    <property type="molecule type" value="Genomic_DNA"/>
</dbReference>
<protein>
    <submittedName>
        <fullName evidence="2">Predicted protein</fullName>
    </submittedName>
</protein>
<proteinExistence type="predicted"/>
<dbReference type="Proteomes" id="UP000003824">
    <property type="component" value="Unassembled WGS sequence"/>
</dbReference>
<dbReference type="Gene3D" id="3.40.50.300">
    <property type="entry name" value="P-loop containing nucleotide triphosphate hydrolases"/>
    <property type="match status" value="1"/>
</dbReference>